<evidence type="ECO:0000313" key="7">
    <source>
        <dbReference type="Proteomes" id="UP001165641"/>
    </source>
</evidence>
<dbReference type="InterPro" id="IPR001647">
    <property type="entry name" value="HTH_TetR"/>
</dbReference>
<evidence type="ECO:0000256" key="1">
    <source>
        <dbReference type="ARBA" id="ARBA00023015"/>
    </source>
</evidence>
<dbReference type="RefSeq" id="WP_271888124.1">
    <property type="nucleotide sequence ID" value="NZ_JAQBIE010000005.1"/>
</dbReference>
<reference evidence="6" key="1">
    <citation type="submission" date="2022-12" db="EMBL/GenBank/DDBJ databases">
        <title>Paracoccus onchidii sp. nov., isolated from a marine invertebrate from the South China Sea.</title>
        <authorList>
            <person name="Xu S."/>
            <person name="Liu Z."/>
            <person name="Xu Y."/>
        </authorList>
    </citation>
    <scope>NUCLEOTIDE SEQUENCE</scope>
    <source>
        <strain evidence="6">Z330</strain>
    </source>
</reference>
<dbReference type="Gene3D" id="1.10.10.60">
    <property type="entry name" value="Homeodomain-like"/>
    <property type="match status" value="1"/>
</dbReference>
<keyword evidence="1" id="KW-0805">Transcription regulation</keyword>
<evidence type="ECO:0000259" key="5">
    <source>
        <dbReference type="PROSITE" id="PS50977"/>
    </source>
</evidence>
<dbReference type="Gene3D" id="1.10.357.10">
    <property type="entry name" value="Tetracycline Repressor, domain 2"/>
    <property type="match status" value="1"/>
</dbReference>
<dbReference type="PANTHER" id="PTHR47506">
    <property type="entry name" value="TRANSCRIPTIONAL REGULATORY PROTEIN"/>
    <property type="match status" value="1"/>
</dbReference>
<evidence type="ECO:0000256" key="3">
    <source>
        <dbReference type="ARBA" id="ARBA00023163"/>
    </source>
</evidence>
<feature type="domain" description="HTH tetR-type" evidence="5">
    <location>
        <begin position="1"/>
        <end position="54"/>
    </location>
</feature>
<dbReference type="Pfam" id="PF00440">
    <property type="entry name" value="TetR_N"/>
    <property type="match status" value="1"/>
</dbReference>
<keyword evidence="2 4" id="KW-0238">DNA-binding</keyword>
<dbReference type="SUPFAM" id="SSF46689">
    <property type="entry name" value="Homeodomain-like"/>
    <property type="match status" value="1"/>
</dbReference>
<dbReference type="InterPro" id="IPR009057">
    <property type="entry name" value="Homeodomain-like_sf"/>
</dbReference>
<evidence type="ECO:0000256" key="2">
    <source>
        <dbReference type="ARBA" id="ARBA00023125"/>
    </source>
</evidence>
<dbReference type="PROSITE" id="PS50977">
    <property type="entry name" value="HTH_TETR_2"/>
    <property type="match status" value="1"/>
</dbReference>
<evidence type="ECO:0000313" key="6">
    <source>
        <dbReference type="EMBL" id="MDB6176996.1"/>
    </source>
</evidence>
<accession>A0ABT4ZC98</accession>
<dbReference type="Proteomes" id="UP001165641">
    <property type="component" value="Unassembled WGS sequence"/>
</dbReference>
<keyword evidence="3" id="KW-0804">Transcription</keyword>
<protein>
    <submittedName>
        <fullName evidence="6">Helix-turn-helix domain containing protein</fullName>
    </submittedName>
</protein>
<dbReference type="SUPFAM" id="SSF48498">
    <property type="entry name" value="Tetracyclin repressor-like, C-terminal domain"/>
    <property type="match status" value="1"/>
</dbReference>
<dbReference type="InterPro" id="IPR011075">
    <property type="entry name" value="TetR_C"/>
</dbReference>
<keyword evidence="7" id="KW-1185">Reference proteome</keyword>
<gene>
    <name evidence="6" type="ORF">PAF17_05675</name>
</gene>
<feature type="DNA-binding region" description="H-T-H motif" evidence="4">
    <location>
        <begin position="17"/>
        <end position="36"/>
    </location>
</feature>
<evidence type="ECO:0000256" key="4">
    <source>
        <dbReference type="PROSITE-ProRule" id="PRU00335"/>
    </source>
</evidence>
<comment type="caution">
    <text evidence="6">The sequence shown here is derived from an EMBL/GenBank/DDBJ whole genome shotgun (WGS) entry which is preliminary data.</text>
</comment>
<organism evidence="6 7">
    <name type="scientific">Paracoccus onchidii</name>
    <dbReference type="NCBI Taxonomy" id="3017813"/>
    <lineage>
        <taxon>Bacteria</taxon>
        <taxon>Pseudomonadati</taxon>
        <taxon>Pseudomonadota</taxon>
        <taxon>Alphaproteobacteria</taxon>
        <taxon>Rhodobacterales</taxon>
        <taxon>Paracoccaceae</taxon>
        <taxon>Paracoccus</taxon>
    </lineage>
</organism>
<dbReference type="EMBL" id="JAQBIE010000005">
    <property type="protein sequence ID" value="MDB6176996.1"/>
    <property type="molecule type" value="Genomic_DNA"/>
</dbReference>
<proteinExistence type="predicted"/>
<name>A0ABT4ZC98_9RHOB</name>
<dbReference type="InterPro" id="IPR036271">
    <property type="entry name" value="Tet_transcr_reg_TetR-rel_C_sf"/>
</dbReference>
<dbReference type="Pfam" id="PF16925">
    <property type="entry name" value="TetR_C_13"/>
    <property type="match status" value="1"/>
</dbReference>
<sequence length="185" mass="20535">MDAAMVLFWTKGYHATSLKDLEVTLQMKPGSIYAAFQSKESLFRATLDRYAAKMASEMQAVLDTAQSPLTGLRNHLISLANLAPTDKPSTSCMLVKSLLEVGHVDALRDAVQNHLNRIQISLTHAVQMAQNAGELSQSLDCDRVARRLQTYIFGLKIQAQRETDPRRMRQLCEDLATELSQSVAA</sequence>
<dbReference type="PANTHER" id="PTHR47506:SF10">
    <property type="entry name" value="TRANSCRIPTIONAL REGULATORY PROTEIN"/>
    <property type="match status" value="1"/>
</dbReference>